<keyword evidence="1" id="KW-0813">Transport</keyword>
<dbReference type="GO" id="GO:0016887">
    <property type="term" value="F:ATP hydrolysis activity"/>
    <property type="evidence" value="ECO:0007669"/>
    <property type="project" value="InterPro"/>
</dbReference>
<dbReference type="PROSITE" id="PS50893">
    <property type="entry name" value="ABC_TRANSPORTER_2"/>
    <property type="match status" value="1"/>
</dbReference>
<dbReference type="PROSITE" id="PS00211">
    <property type="entry name" value="ABC_TRANSPORTER_1"/>
    <property type="match status" value="1"/>
</dbReference>
<dbReference type="InterPro" id="IPR017871">
    <property type="entry name" value="ABC_transporter-like_CS"/>
</dbReference>
<dbReference type="OrthoDB" id="9804819at2"/>
<keyword evidence="3 5" id="KW-0067">ATP-binding</keyword>
<organism evidence="5 6">
    <name type="scientific">Fannyhessea vaginae DSM 15829</name>
    <dbReference type="NCBI Taxonomy" id="525256"/>
    <lineage>
        <taxon>Bacteria</taxon>
        <taxon>Bacillati</taxon>
        <taxon>Actinomycetota</taxon>
        <taxon>Coriobacteriia</taxon>
        <taxon>Coriobacteriales</taxon>
        <taxon>Atopobiaceae</taxon>
        <taxon>Fannyhessea</taxon>
    </lineage>
</organism>
<protein>
    <submittedName>
        <fullName evidence="5">ABC transporter, ATP-binding protein</fullName>
    </submittedName>
</protein>
<dbReference type="RefSeq" id="WP_006302853.1">
    <property type="nucleotide sequence ID" value="NZ_ACGK02000001.1"/>
</dbReference>
<evidence type="ECO:0000256" key="3">
    <source>
        <dbReference type="ARBA" id="ARBA00022840"/>
    </source>
</evidence>
<reference evidence="5 6" key="1">
    <citation type="submission" date="2011-02" db="EMBL/GenBank/DDBJ databases">
        <authorList>
            <person name="Muzny D."/>
            <person name="Qin X."/>
            <person name="Buhay C."/>
            <person name="Dugan-Rocha S."/>
            <person name="Ding Y."/>
            <person name="Chen G."/>
            <person name="Hawes A."/>
            <person name="Holder M."/>
            <person name="Jhangiani S."/>
            <person name="Johnson A."/>
            <person name="Khan Z."/>
            <person name="Li Z."/>
            <person name="Liu W."/>
            <person name="Liu X."/>
            <person name="Perez L."/>
            <person name="Shen H."/>
            <person name="Wang Q."/>
            <person name="Watt J."/>
            <person name="Xi L."/>
            <person name="Xin Y."/>
            <person name="Zhou J."/>
            <person name="Deng J."/>
            <person name="Jiang H."/>
            <person name="Liu Y."/>
            <person name="Qu J."/>
            <person name="Song X.-Z."/>
            <person name="Zhang L."/>
            <person name="Villasana D."/>
            <person name="Johnson A."/>
            <person name="Liu J."/>
            <person name="Liyanage D."/>
            <person name="Lorensuhewa L."/>
            <person name="Robinson T."/>
            <person name="Song A."/>
            <person name="Song B.-B."/>
            <person name="Dinh H."/>
            <person name="Thornton R."/>
            <person name="Coyle M."/>
            <person name="Francisco L."/>
            <person name="Jackson L."/>
            <person name="Javaid M."/>
            <person name="Korchina V."/>
            <person name="Kovar C."/>
            <person name="Mata R."/>
            <person name="Mathew T."/>
            <person name="Ngo R."/>
            <person name="Nguyen L."/>
            <person name="Nguyen N."/>
            <person name="Okwuonu G."/>
            <person name="Ongeri F."/>
            <person name="Pham C."/>
            <person name="Simmons D."/>
            <person name="Wilczek-Boney K."/>
            <person name="Hale W."/>
            <person name="Jakkamsetti A."/>
            <person name="Pham P."/>
            <person name="Ruth R."/>
            <person name="San Lucas F."/>
            <person name="Warren J."/>
            <person name="Zhang J."/>
            <person name="Zhao Z."/>
            <person name="Zhou C."/>
            <person name="Zhu D."/>
            <person name="Lee S."/>
            <person name="Bess C."/>
            <person name="Blankenburg K."/>
            <person name="Forbes L."/>
            <person name="Fu Q."/>
            <person name="Gubbala S."/>
            <person name="Hirani K."/>
            <person name="Jayaseelan J.C."/>
            <person name="Lara F."/>
            <person name="Munidasa M."/>
            <person name="Palculict T."/>
            <person name="Patil S."/>
            <person name="Pu L.-L."/>
            <person name="Saada N."/>
            <person name="Tang L."/>
            <person name="Weissenberger G."/>
            <person name="Zhu Y."/>
            <person name="Hemphill L."/>
            <person name="Shang Y."/>
            <person name="Youmans B."/>
            <person name="Ayvaz T."/>
            <person name="Ross M."/>
            <person name="Santibanez J."/>
            <person name="Aqrawi P."/>
            <person name="Gross S."/>
            <person name="Joshi V."/>
            <person name="Fowler G."/>
            <person name="Nazareth L."/>
            <person name="Reid J."/>
            <person name="Worley K."/>
            <person name="Petrosino J."/>
            <person name="Highlander S."/>
            <person name="Gibbs R."/>
        </authorList>
    </citation>
    <scope>NUCLEOTIDE SEQUENCE [LARGE SCALE GENOMIC DNA]</scope>
    <source>
        <strain evidence="5 6">DSM 15829</strain>
    </source>
</reference>
<dbReference type="PANTHER" id="PTHR42734">
    <property type="entry name" value="METAL TRANSPORT SYSTEM ATP-BINDING PROTEIN TM_0124-RELATED"/>
    <property type="match status" value="1"/>
</dbReference>
<name>F1T4T0_9ACTN</name>
<proteinExistence type="predicted"/>
<dbReference type="InterPro" id="IPR050153">
    <property type="entry name" value="Metal_Ion_Import_ABC"/>
</dbReference>
<evidence type="ECO:0000313" key="6">
    <source>
        <dbReference type="Proteomes" id="UP000005947"/>
    </source>
</evidence>
<dbReference type="InterPro" id="IPR027417">
    <property type="entry name" value="P-loop_NTPase"/>
</dbReference>
<dbReference type="AlphaFoldDB" id="F1T4T0"/>
<dbReference type="SUPFAM" id="SSF52540">
    <property type="entry name" value="P-loop containing nucleoside triphosphate hydrolases"/>
    <property type="match status" value="1"/>
</dbReference>
<accession>F1T4T0</accession>
<comment type="caution">
    <text evidence="5">The sequence shown here is derived from an EMBL/GenBank/DDBJ whole genome shotgun (WGS) entry which is preliminary data.</text>
</comment>
<keyword evidence="6" id="KW-1185">Reference proteome</keyword>
<evidence type="ECO:0000256" key="1">
    <source>
        <dbReference type="ARBA" id="ARBA00022448"/>
    </source>
</evidence>
<dbReference type="eggNOG" id="COG1121">
    <property type="taxonomic scope" value="Bacteria"/>
</dbReference>
<dbReference type="GO" id="GO:0005524">
    <property type="term" value="F:ATP binding"/>
    <property type="evidence" value="ECO:0007669"/>
    <property type="project" value="UniProtKB-KW"/>
</dbReference>
<dbReference type="EMBL" id="ACGK02000001">
    <property type="protein sequence ID" value="EGF23724.1"/>
    <property type="molecule type" value="Genomic_DNA"/>
</dbReference>
<evidence type="ECO:0000313" key="5">
    <source>
        <dbReference type="EMBL" id="EGF23724.1"/>
    </source>
</evidence>
<dbReference type="Proteomes" id="UP000005947">
    <property type="component" value="Unassembled WGS sequence"/>
</dbReference>
<sequence>MNSVCSLDNISFAYADTPVISHASLDIFSQEFVALIGDNGAGKSTLMNLILGNLHPSKGDISLFGDPIIQCNHHQDIAYVSQNSVLGYRNFPTTIKELVNIHRSFLHVTTDVVDLLKMVQLEDHVNKGLSELSGGQLQRVGILLALLKNAKLILLDEPTSGIDKKFSKELYELLRNLTLQGKTVVLITHHLHELSAYVDRVVRLEKGQLTEVSAHLWKEEVDVCA</sequence>
<dbReference type="GeneID" id="93210274"/>
<keyword evidence="2" id="KW-0547">Nucleotide-binding</keyword>
<evidence type="ECO:0000256" key="2">
    <source>
        <dbReference type="ARBA" id="ARBA00022741"/>
    </source>
</evidence>
<feature type="domain" description="ABC transporter" evidence="4">
    <location>
        <begin position="5"/>
        <end position="225"/>
    </location>
</feature>
<dbReference type="Pfam" id="PF00005">
    <property type="entry name" value="ABC_tran"/>
    <property type="match status" value="1"/>
</dbReference>
<evidence type="ECO:0000259" key="4">
    <source>
        <dbReference type="PROSITE" id="PS50893"/>
    </source>
</evidence>
<dbReference type="InterPro" id="IPR003439">
    <property type="entry name" value="ABC_transporter-like_ATP-bd"/>
</dbReference>
<dbReference type="Gene3D" id="3.40.50.300">
    <property type="entry name" value="P-loop containing nucleotide triphosphate hydrolases"/>
    <property type="match status" value="1"/>
</dbReference>
<gene>
    <name evidence="5" type="ORF">HMPREF0091_10671</name>
</gene>
<dbReference type="InterPro" id="IPR003593">
    <property type="entry name" value="AAA+_ATPase"/>
</dbReference>
<dbReference type="SMART" id="SM00382">
    <property type="entry name" value="AAA"/>
    <property type="match status" value="1"/>
</dbReference>